<accession>A0AAW1KRG1</accession>
<reference evidence="1 2" key="1">
    <citation type="journal article" date="2024" name="BMC Genomics">
        <title>De novo assembly and annotation of Popillia japonica's genome with initial clues to its potential as an invasive pest.</title>
        <authorList>
            <person name="Cucini C."/>
            <person name="Boschi S."/>
            <person name="Funari R."/>
            <person name="Cardaioli E."/>
            <person name="Iannotti N."/>
            <person name="Marturano G."/>
            <person name="Paoli F."/>
            <person name="Bruttini M."/>
            <person name="Carapelli A."/>
            <person name="Frati F."/>
            <person name="Nardi F."/>
        </authorList>
    </citation>
    <scope>NUCLEOTIDE SEQUENCE [LARGE SCALE GENOMIC DNA]</scope>
    <source>
        <strain evidence="1">DMR45628</strain>
    </source>
</reference>
<protein>
    <submittedName>
        <fullName evidence="1">Uncharacterized protein</fullName>
    </submittedName>
</protein>
<organism evidence="1 2">
    <name type="scientific">Popillia japonica</name>
    <name type="common">Japanese beetle</name>
    <dbReference type="NCBI Taxonomy" id="7064"/>
    <lineage>
        <taxon>Eukaryota</taxon>
        <taxon>Metazoa</taxon>
        <taxon>Ecdysozoa</taxon>
        <taxon>Arthropoda</taxon>
        <taxon>Hexapoda</taxon>
        <taxon>Insecta</taxon>
        <taxon>Pterygota</taxon>
        <taxon>Neoptera</taxon>
        <taxon>Endopterygota</taxon>
        <taxon>Coleoptera</taxon>
        <taxon>Polyphaga</taxon>
        <taxon>Scarabaeiformia</taxon>
        <taxon>Scarabaeidae</taxon>
        <taxon>Rutelinae</taxon>
        <taxon>Popillia</taxon>
    </lineage>
</organism>
<dbReference type="EMBL" id="JASPKY010000185">
    <property type="protein sequence ID" value="KAK9722758.1"/>
    <property type="molecule type" value="Genomic_DNA"/>
</dbReference>
<keyword evidence="2" id="KW-1185">Reference proteome</keyword>
<evidence type="ECO:0000313" key="1">
    <source>
        <dbReference type="EMBL" id="KAK9722758.1"/>
    </source>
</evidence>
<sequence length="83" mass="9401">MQPATGLTTHKIRRRREMPEYAKYLERAKQERKEGGIKTFTTISTQLRPAPASTVARAAPFTFSVTKTSPYSAPCRPDPSIYR</sequence>
<dbReference type="AlphaFoldDB" id="A0AAW1KRG1"/>
<gene>
    <name evidence="1" type="ORF">QE152_g19533</name>
</gene>
<name>A0AAW1KRG1_POPJA</name>
<comment type="caution">
    <text evidence="1">The sequence shown here is derived from an EMBL/GenBank/DDBJ whole genome shotgun (WGS) entry which is preliminary data.</text>
</comment>
<dbReference type="Proteomes" id="UP001458880">
    <property type="component" value="Unassembled WGS sequence"/>
</dbReference>
<proteinExistence type="predicted"/>
<evidence type="ECO:0000313" key="2">
    <source>
        <dbReference type="Proteomes" id="UP001458880"/>
    </source>
</evidence>